<comment type="caution">
    <text evidence="2">The sequence shown here is derived from an EMBL/GenBank/DDBJ whole genome shotgun (WGS) entry which is preliminary data.</text>
</comment>
<keyword evidence="3" id="KW-1185">Reference proteome</keyword>
<organism evidence="2 3">
    <name type="scientific">Paraglaciecola polaris LMG 21857</name>
    <dbReference type="NCBI Taxonomy" id="1129793"/>
    <lineage>
        <taxon>Bacteria</taxon>
        <taxon>Pseudomonadati</taxon>
        <taxon>Pseudomonadota</taxon>
        <taxon>Gammaproteobacteria</taxon>
        <taxon>Alteromonadales</taxon>
        <taxon>Alteromonadaceae</taxon>
        <taxon>Paraglaciecola</taxon>
    </lineage>
</organism>
<keyword evidence="1" id="KW-1133">Transmembrane helix</keyword>
<dbReference type="EMBL" id="BAER01000064">
    <property type="protein sequence ID" value="GAC33532.1"/>
    <property type="molecule type" value="Genomic_DNA"/>
</dbReference>
<accession>K6ZTC1</accession>
<feature type="transmembrane region" description="Helical" evidence="1">
    <location>
        <begin position="12"/>
        <end position="38"/>
    </location>
</feature>
<evidence type="ECO:0000313" key="2">
    <source>
        <dbReference type="EMBL" id="GAC33532.1"/>
    </source>
</evidence>
<evidence type="ECO:0000256" key="1">
    <source>
        <dbReference type="SAM" id="Phobius"/>
    </source>
</evidence>
<dbReference type="RefSeq" id="WP_007105310.1">
    <property type="nucleotide sequence ID" value="NZ_BAER01000064.1"/>
</dbReference>
<keyword evidence="1" id="KW-0812">Transmembrane</keyword>
<dbReference type="AlphaFoldDB" id="K6ZTC1"/>
<keyword evidence="1" id="KW-0472">Membrane</keyword>
<name>K6ZTC1_9ALTE</name>
<reference evidence="3" key="1">
    <citation type="journal article" date="2014" name="Environ. Microbiol.">
        <title>Comparative genomics of the marine bacterial genus Glaciecola reveals the high degree of genomic diversity and genomic characteristic for cold adaptation.</title>
        <authorList>
            <person name="Qin Q.L."/>
            <person name="Xie B.B."/>
            <person name="Yu Y."/>
            <person name="Shu Y.L."/>
            <person name="Rong J.C."/>
            <person name="Zhang Y.J."/>
            <person name="Zhao D.L."/>
            <person name="Chen X.L."/>
            <person name="Zhang X.Y."/>
            <person name="Chen B."/>
            <person name="Zhou B.C."/>
            <person name="Zhang Y.Z."/>
        </authorList>
    </citation>
    <scope>NUCLEOTIDE SEQUENCE [LARGE SCALE GENOMIC DNA]</scope>
    <source>
        <strain evidence="3">LMG 21857</strain>
    </source>
</reference>
<evidence type="ECO:0000313" key="3">
    <source>
        <dbReference type="Proteomes" id="UP000006322"/>
    </source>
</evidence>
<protein>
    <submittedName>
        <fullName evidence="2">Prepilin peptidase dependent protein B</fullName>
    </submittedName>
</protein>
<proteinExistence type="predicted"/>
<dbReference type="Proteomes" id="UP000006322">
    <property type="component" value="Unassembled WGS sequence"/>
</dbReference>
<dbReference type="InterPro" id="IPR016419">
    <property type="entry name" value="Prepilin_Pept-dep_B_prd"/>
</dbReference>
<dbReference type="PIRSF" id="PIRSF004525">
    <property type="entry name" value="Pilin_peptidase-dep_B_prd"/>
    <property type="match status" value="1"/>
</dbReference>
<dbReference type="STRING" id="1129793.GPLA_2634"/>
<sequence length="210" mass="22958">MLKQLKSVQGSSLIELMIAMSLGVSALSAFSAFIGFGIGVNANLLTSSRLNEEFTVVTQLLARDIARAGFNGSASIQITDPLAATQPFLNSLNVGQYPDENAQSCILFAYDRNANGVLDTQNGNENYGYRLRSNAIEMRTNGAQCDAGGWHDLTDPNVVQVTRLHFTLHEFVSGDRVLTQVEMSLVAHLKHKPDISRQSTLRFMVNNHGQ</sequence>
<dbReference type="OrthoDB" id="5296662at2"/>
<gene>
    <name evidence="2" type="primary">ppdB</name>
    <name evidence="2" type="ORF">GPLA_2634</name>
</gene>